<keyword evidence="2" id="KW-0812">Transmembrane</keyword>
<feature type="transmembrane region" description="Helical" evidence="2">
    <location>
        <begin position="69"/>
        <end position="89"/>
    </location>
</feature>
<proteinExistence type="predicted"/>
<evidence type="ECO:0000313" key="5">
    <source>
        <dbReference type="Proteomes" id="UP000222531"/>
    </source>
</evidence>
<gene>
    <name evidence="4" type="ORF">BLA24_06025</name>
</gene>
<dbReference type="Proteomes" id="UP000222531">
    <property type="component" value="Unassembled WGS sequence"/>
</dbReference>
<dbReference type="InterPro" id="IPR005182">
    <property type="entry name" value="YdbS-like_PH"/>
</dbReference>
<feature type="domain" description="YdbS-like PH" evidence="3">
    <location>
        <begin position="93"/>
        <end position="171"/>
    </location>
</feature>
<dbReference type="OrthoDB" id="4121259at2"/>
<name>A0A2G1XN68_STRCJ</name>
<feature type="region of interest" description="Disordered" evidence="1">
    <location>
        <begin position="1"/>
        <end position="31"/>
    </location>
</feature>
<feature type="transmembrane region" description="Helical" evidence="2">
    <location>
        <begin position="245"/>
        <end position="270"/>
    </location>
</feature>
<dbReference type="PIRSF" id="PIRSF026631">
    <property type="entry name" value="UCP026631"/>
    <property type="match status" value="1"/>
</dbReference>
<dbReference type="RefSeq" id="WP_099198142.1">
    <property type="nucleotide sequence ID" value="NZ_NHZO01000073.1"/>
</dbReference>
<evidence type="ECO:0000256" key="2">
    <source>
        <dbReference type="SAM" id="Phobius"/>
    </source>
</evidence>
<keyword evidence="2" id="KW-0472">Membrane</keyword>
<evidence type="ECO:0000259" key="3">
    <source>
        <dbReference type="Pfam" id="PF03703"/>
    </source>
</evidence>
<feature type="transmembrane region" description="Helical" evidence="2">
    <location>
        <begin position="201"/>
        <end position="223"/>
    </location>
</feature>
<dbReference type="AlphaFoldDB" id="A0A2G1XN68"/>
<reference evidence="4 5" key="1">
    <citation type="journal article" date="2017" name="Biochemistry">
        <title>Identification of the Biosynthetic Pathway for the Antibiotic Bicyclomycin.</title>
        <authorList>
            <person name="Patteson J."/>
            <person name="Cai W."/>
            <person name="Johnson R.A."/>
            <person name="Santa Maria K."/>
            <person name="Li B."/>
        </authorList>
    </citation>
    <scope>NUCLEOTIDE SEQUENCE [LARGE SCALE GENOMIC DNA]</scope>
    <source>
        <strain evidence="4 5">ATCC 21532</strain>
    </source>
</reference>
<accession>A0A2G1XN68</accession>
<feature type="transmembrane region" description="Helical" evidence="2">
    <location>
        <begin position="388"/>
        <end position="407"/>
    </location>
</feature>
<sequence length="524" mass="56865">MNRPAGTHRPDAPATGEQPAGPAAPRESGPPWRRLDNRLLLVQLKWLIPPALSTAFYAMITLGRLDSAAFIRLGLLTGVFLMLMLWRLVQLLTTRYRVAGDLLEVHTGLVGRRHRSIPCDRIRGVDITADPFHRVFGLVVVKITTAQRGGGDNGDTQLEALRKDEAHELRRVLLRRAATSATTTADDDGTIARMDWAWVRYMPLTCWGVLGIAILFGMALRLLDGFGVKPEKVLHTLVHLLGTDLLWQTIVVGTVAVLAIGTLAAVAMSAEEWWGYRFERDDDGNLAVNRGLLTTRSLSIDACRMRGIEIAEPLLLRLGGGAQVAAVATGLDKADDSEVTKLKTLTPGIPRALADDIAATVAGEQPSPTTVPLTAHPRAALRRRHTRAALTVLGTCAVPAVLGLFLTPVLLHIAWISALVLLPLGAWLATDAYRALGHTVRGRHLITRYGTFKRRTVALQRDSVIGWKIVRSPTQRWAGLATVMATTAAGKEGAYPVYDVQLGEGLAFADEAVPHLLAPFLDRG</sequence>
<keyword evidence="5" id="KW-1185">Reference proteome</keyword>
<dbReference type="InterPro" id="IPR014529">
    <property type="entry name" value="UCP026631"/>
</dbReference>
<feature type="transmembrane region" description="Helical" evidence="2">
    <location>
        <begin position="44"/>
        <end position="63"/>
    </location>
</feature>
<evidence type="ECO:0000256" key="1">
    <source>
        <dbReference type="SAM" id="MobiDB-lite"/>
    </source>
</evidence>
<evidence type="ECO:0000313" key="4">
    <source>
        <dbReference type="EMBL" id="PHQ52660.1"/>
    </source>
</evidence>
<protein>
    <recommendedName>
        <fullName evidence="3">YdbS-like PH domain-containing protein</fullName>
    </recommendedName>
</protein>
<dbReference type="EMBL" id="NHZO01000073">
    <property type="protein sequence ID" value="PHQ52660.1"/>
    <property type="molecule type" value="Genomic_DNA"/>
</dbReference>
<dbReference type="Pfam" id="PF03703">
    <property type="entry name" value="bPH_2"/>
    <property type="match status" value="2"/>
</dbReference>
<feature type="transmembrane region" description="Helical" evidence="2">
    <location>
        <begin position="413"/>
        <end position="433"/>
    </location>
</feature>
<dbReference type="PANTHER" id="PTHR34473">
    <property type="entry name" value="UPF0699 TRANSMEMBRANE PROTEIN YDBS"/>
    <property type="match status" value="1"/>
</dbReference>
<dbReference type="PANTHER" id="PTHR34473:SF2">
    <property type="entry name" value="UPF0699 TRANSMEMBRANE PROTEIN YDBT"/>
    <property type="match status" value="1"/>
</dbReference>
<organism evidence="4 5">
    <name type="scientific">Streptomyces cinnamoneus</name>
    <name type="common">Streptoverticillium cinnamoneum</name>
    <dbReference type="NCBI Taxonomy" id="53446"/>
    <lineage>
        <taxon>Bacteria</taxon>
        <taxon>Bacillati</taxon>
        <taxon>Actinomycetota</taxon>
        <taxon>Actinomycetes</taxon>
        <taxon>Kitasatosporales</taxon>
        <taxon>Streptomycetaceae</taxon>
        <taxon>Streptomyces</taxon>
        <taxon>Streptomyces cinnamoneus group</taxon>
    </lineage>
</organism>
<feature type="domain" description="YdbS-like PH" evidence="3">
    <location>
        <begin position="433"/>
        <end position="495"/>
    </location>
</feature>
<comment type="caution">
    <text evidence="4">The sequence shown here is derived from an EMBL/GenBank/DDBJ whole genome shotgun (WGS) entry which is preliminary data.</text>
</comment>
<keyword evidence="2" id="KW-1133">Transmembrane helix</keyword>